<evidence type="ECO:0000313" key="2">
    <source>
        <dbReference type="Proteomes" id="UP001472677"/>
    </source>
</evidence>
<dbReference type="Gene3D" id="1.10.1200.10">
    <property type="entry name" value="ACP-like"/>
    <property type="match status" value="1"/>
</dbReference>
<keyword evidence="2" id="KW-1185">Reference proteome</keyword>
<protein>
    <submittedName>
        <fullName evidence="1">Uncharacterized protein</fullName>
    </submittedName>
</protein>
<dbReference type="SUPFAM" id="SSF47336">
    <property type="entry name" value="ACP-like"/>
    <property type="match status" value="1"/>
</dbReference>
<accession>A0ABR2DC97</accession>
<dbReference type="Proteomes" id="UP001472677">
    <property type="component" value="Unassembled WGS sequence"/>
</dbReference>
<proteinExistence type="predicted"/>
<dbReference type="PANTHER" id="PTHR46153:SF2">
    <property type="entry name" value="ACYL CARRIER PROTEIN"/>
    <property type="match status" value="1"/>
</dbReference>
<reference evidence="1 2" key="1">
    <citation type="journal article" date="2024" name="G3 (Bethesda)">
        <title>Genome assembly of Hibiscus sabdariffa L. provides insights into metabolisms of medicinal natural products.</title>
        <authorList>
            <person name="Kim T."/>
        </authorList>
    </citation>
    <scope>NUCLEOTIDE SEQUENCE [LARGE SCALE GENOMIC DNA]</scope>
    <source>
        <strain evidence="1">TK-2024</strain>
        <tissue evidence="1">Old leaves</tissue>
    </source>
</reference>
<evidence type="ECO:0000313" key="1">
    <source>
        <dbReference type="EMBL" id="KAK8535338.1"/>
    </source>
</evidence>
<sequence length="100" mass="11081">MVLARLNLETQKTVQNTIAKQLSIGVSSVTPATKFADLGAERYLPRNKFRVRISTFTTFQVETTMALEEQFRVSVGEGEAENIATVQDDVEFVEKVKAAA</sequence>
<dbReference type="EMBL" id="JBBPBM010000030">
    <property type="protein sequence ID" value="KAK8535338.1"/>
    <property type="molecule type" value="Genomic_DNA"/>
</dbReference>
<organism evidence="1 2">
    <name type="scientific">Hibiscus sabdariffa</name>
    <name type="common">roselle</name>
    <dbReference type="NCBI Taxonomy" id="183260"/>
    <lineage>
        <taxon>Eukaryota</taxon>
        <taxon>Viridiplantae</taxon>
        <taxon>Streptophyta</taxon>
        <taxon>Embryophyta</taxon>
        <taxon>Tracheophyta</taxon>
        <taxon>Spermatophyta</taxon>
        <taxon>Magnoliopsida</taxon>
        <taxon>eudicotyledons</taxon>
        <taxon>Gunneridae</taxon>
        <taxon>Pentapetalae</taxon>
        <taxon>rosids</taxon>
        <taxon>malvids</taxon>
        <taxon>Malvales</taxon>
        <taxon>Malvaceae</taxon>
        <taxon>Malvoideae</taxon>
        <taxon>Hibiscus</taxon>
    </lineage>
</organism>
<comment type="caution">
    <text evidence="1">The sequence shown here is derived from an EMBL/GenBank/DDBJ whole genome shotgun (WGS) entry which is preliminary data.</text>
</comment>
<name>A0ABR2DC97_9ROSI</name>
<gene>
    <name evidence="1" type="ORF">V6N12_056860</name>
</gene>
<dbReference type="PANTHER" id="PTHR46153">
    <property type="entry name" value="ACYL CARRIER PROTEIN"/>
    <property type="match status" value="1"/>
</dbReference>
<dbReference type="InterPro" id="IPR036736">
    <property type="entry name" value="ACP-like_sf"/>
</dbReference>
<dbReference type="InterPro" id="IPR044813">
    <property type="entry name" value="ACP_chloroplastic"/>
</dbReference>